<dbReference type="WBParaSite" id="ES5_v2.g15101.t1">
    <property type="protein sequence ID" value="ES5_v2.g15101.t1"/>
    <property type="gene ID" value="ES5_v2.g15101"/>
</dbReference>
<sequence>MFHLSRIHGLNPQEATYVAYIKIIIHILIQKLPPALKGGIVEMATPITDILEGAGTPQAKSRQVLNLFQSLLQVFRNDLSTSLLLDHYCRVSDWLVPQRIFLPKNR</sequence>
<dbReference type="Proteomes" id="UP000887579">
    <property type="component" value="Unplaced"/>
</dbReference>
<proteinExistence type="predicted"/>
<name>A0AC34FD58_9BILA</name>
<evidence type="ECO:0000313" key="2">
    <source>
        <dbReference type="WBParaSite" id="ES5_v2.g15101.t1"/>
    </source>
</evidence>
<organism evidence="1 2">
    <name type="scientific">Panagrolaimus sp. ES5</name>
    <dbReference type="NCBI Taxonomy" id="591445"/>
    <lineage>
        <taxon>Eukaryota</taxon>
        <taxon>Metazoa</taxon>
        <taxon>Ecdysozoa</taxon>
        <taxon>Nematoda</taxon>
        <taxon>Chromadorea</taxon>
        <taxon>Rhabditida</taxon>
        <taxon>Tylenchina</taxon>
        <taxon>Panagrolaimomorpha</taxon>
        <taxon>Panagrolaimoidea</taxon>
        <taxon>Panagrolaimidae</taxon>
        <taxon>Panagrolaimus</taxon>
    </lineage>
</organism>
<evidence type="ECO:0000313" key="1">
    <source>
        <dbReference type="Proteomes" id="UP000887579"/>
    </source>
</evidence>
<reference evidence="2" key="1">
    <citation type="submission" date="2022-11" db="UniProtKB">
        <authorList>
            <consortium name="WormBaseParasite"/>
        </authorList>
    </citation>
    <scope>IDENTIFICATION</scope>
</reference>
<protein>
    <submittedName>
        <fullName evidence="2">Uncharacterized protein</fullName>
    </submittedName>
</protein>
<accession>A0AC34FD58</accession>